<reference evidence="2 3" key="1">
    <citation type="submission" date="2019-01" db="EMBL/GenBank/DDBJ databases">
        <title>Leucobacter muris sp. nov. isolated from the nose of a laboratory mouse.</title>
        <authorList>
            <person name="Benga L."/>
            <person name="Sproeer C."/>
            <person name="Schumann P."/>
            <person name="Verbarg S."/>
            <person name="Bunk B."/>
            <person name="Engelhardt E."/>
            <person name="Benten P.M."/>
            <person name="Sager M."/>
        </authorList>
    </citation>
    <scope>NUCLEOTIDE SEQUENCE [LARGE SCALE GENOMIC DNA]</scope>
    <source>
        <strain evidence="2 3">DSM 101948</strain>
    </source>
</reference>
<protein>
    <submittedName>
        <fullName evidence="2">Uncharacterized protein</fullName>
    </submittedName>
</protein>
<evidence type="ECO:0000313" key="2">
    <source>
        <dbReference type="EMBL" id="QAB17493.1"/>
    </source>
</evidence>
<feature type="region of interest" description="Disordered" evidence="1">
    <location>
        <begin position="75"/>
        <end position="95"/>
    </location>
</feature>
<evidence type="ECO:0000256" key="1">
    <source>
        <dbReference type="SAM" id="MobiDB-lite"/>
    </source>
</evidence>
<name>A0ABX5QEQ0_9MICO</name>
<dbReference type="EMBL" id="CP035037">
    <property type="protein sequence ID" value="QAB17493.1"/>
    <property type="molecule type" value="Genomic_DNA"/>
</dbReference>
<proteinExistence type="predicted"/>
<gene>
    <name evidence="2" type="ORF">Leucomu_05770</name>
</gene>
<dbReference type="RefSeq" id="WP_128386624.1">
    <property type="nucleotide sequence ID" value="NZ_CP035037.1"/>
</dbReference>
<dbReference type="Proteomes" id="UP000285768">
    <property type="component" value="Chromosome"/>
</dbReference>
<organism evidence="2 3">
    <name type="scientific">Leucobacter muris</name>
    <dbReference type="NCBI Taxonomy" id="1935379"/>
    <lineage>
        <taxon>Bacteria</taxon>
        <taxon>Bacillati</taxon>
        <taxon>Actinomycetota</taxon>
        <taxon>Actinomycetes</taxon>
        <taxon>Micrococcales</taxon>
        <taxon>Microbacteriaceae</taxon>
        <taxon>Leucobacter</taxon>
    </lineage>
</organism>
<keyword evidence="3" id="KW-1185">Reference proteome</keyword>
<accession>A0ABX5QEQ0</accession>
<feature type="compositionally biased region" description="Acidic residues" evidence="1">
    <location>
        <begin position="85"/>
        <end position="95"/>
    </location>
</feature>
<sequence>MTNFLQQARLAEDVELRSRATACAAGRGIPTPAEWTQQHMWQLATTPGWCCAASDADGRSSAITDAMIATAVDDILAAETPPDPPSEDPEESPAQ</sequence>
<evidence type="ECO:0000313" key="3">
    <source>
        <dbReference type="Proteomes" id="UP000285768"/>
    </source>
</evidence>